<protein>
    <recommendedName>
        <fullName evidence="8">Xylanolytic transcriptional activator regulatory domain-containing protein</fullName>
    </recommendedName>
</protein>
<keyword evidence="10" id="KW-1185">Reference proteome</keyword>
<evidence type="ECO:0000313" key="10">
    <source>
        <dbReference type="Proteomes" id="UP001056384"/>
    </source>
</evidence>
<feature type="region of interest" description="Disordered" evidence="7">
    <location>
        <begin position="1"/>
        <end position="26"/>
    </location>
</feature>
<dbReference type="InterPro" id="IPR007219">
    <property type="entry name" value="XnlR_reg_dom"/>
</dbReference>
<dbReference type="GO" id="GO:0008270">
    <property type="term" value="F:zinc ion binding"/>
    <property type="evidence" value="ECO:0007669"/>
    <property type="project" value="UniProtKB-KW"/>
</dbReference>
<gene>
    <name evidence="9" type="ORF">Slin15195_G077110</name>
</gene>
<evidence type="ECO:0000256" key="1">
    <source>
        <dbReference type="ARBA" id="ARBA00004123"/>
    </source>
</evidence>
<dbReference type="EMBL" id="CP099423">
    <property type="protein sequence ID" value="USW54392.1"/>
    <property type="molecule type" value="Genomic_DNA"/>
</dbReference>
<dbReference type="GO" id="GO:0005634">
    <property type="term" value="C:nucleus"/>
    <property type="evidence" value="ECO:0007669"/>
    <property type="project" value="UniProtKB-SubCell"/>
</dbReference>
<comment type="subcellular location">
    <subcellularLocation>
        <location evidence="1">Nucleus</location>
    </subcellularLocation>
</comment>
<dbReference type="PANTHER" id="PTHR40626:SF3">
    <property type="entry name" value="TRANSCRIPTION FACTOR WITH C2H2 AND ZN(2)-CYS(6) DNA BINDING DOMAIN (EUROFUNG)-RELATED"/>
    <property type="match status" value="1"/>
</dbReference>
<evidence type="ECO:0000259" key="8">
    <source>
        <dbReference type="Pfam" id="PF04082"/>
    </source>
</evidence>
<evidence type="ECO:0000256" key="4">
    <source>
        <dbReference type="ARBA" id="ARBA00022771"/>
    </source>
</evidence>
<dbReference type="GO" id="GO:0000785">
    <property type="term" value="C:chromatin"/>
    <property type="evidence" value="ECO:0007669"/>
    <property type="project" value="TreeGrafter"/>
</dbReference>
<dbReference type="Proteomes" id="UP001056384">
    <property type="component" value="Chromosome 6"/>
</dbReference>
<dbReference type="InterPro" id="IPR051059">
    <property type="entry name" value="VerF-like"/>
</dbReference>
<keyword evidence="3" id="KW-0677">Repeat</keyword>
<dbReference type="AlphaFoldDB" id="A0A9Q9ELH3"/>
<feature type="domain" description="Xylanolytic transcriptional activator regulatory" evidence="8">
    <location>
        <begin position="159"/>
        <end position="445"/>
    </location>
</feature>
<name>A0A9Q9ELH3_9PEZI</name>
<organism evidence="9 10">
    <name type="scientific">Septoria linicola</name>
    <dbReference type="NCBI Taxonomy" id="215465"/>
    <lineage>
        <taxon>Eukaryota</taxon>
        <taxon>Fungi</taxon>
        <taxon>Dikarya</taxon>
        <taxon>Ascomycota</taxon>
        <taxon>Pezizomycotina</taxon>
        <taxon>Dothideomycetes</taxon>
        <taxon>Dothideomycetidae</taxon>
        <taxon>Mycosphaerellales</taxon>
        <taxon>Mycosphaerellaceae</taxon>
        <taxon>Septoria</taxon>
    </lineage>
</organism>
<reference evidence="9" key="1">
    <citation type="submission" date="2022-06" db="EMBL/GenBank/DDBJ databases">
        <title>Complete genome sequences of two strains of the flax pathogen Septoria linicola.</title>
        <authorList>
            <person name="Lapalu N."/>
            <person name="Simon A."/>
            <person name="Demenou B."/>
            <person name="Paumier D."/>
            <person name="Guillot M.-P."/>
            <person name="Gout L."/>
            <person name="Valade R."/>
        </authorList>
    </citation>
    <scope>NUCLEOTIDE SEQUENCE</scope>
    <source>
        <strain evidence="9">SE15195</strain>
    </source>
</reference>
<dbReference type="GO" id="GO:0000978">
    <property type="term" value="F:RNA polymerase II cis-regulatory region sequence-specific DNA binding"/>
    <property type="evidence" value="ECO:0007669"/>
    <property type="project" value="InterPro"/>
</dbReference>
<keyword evidence="5" id="KW-0862">Zinc</keyword>
<sequence length="541" mass="59881">MIDHENHSDGFHEESPATGRSDGSALSPAAETLSWTAQYGAQGITLQDAPVFLDDRSLTLDTSVRRLEFLSNFTEARGLVSSFDCGSKEQRAMFVECLAGDVATGRDMILAEKCQQIVTAIKNSLESLAKRRSGVTAWSQSIQLACDSFFTSPRLANYLNAYWALWHPNCPIIHKPTFNVQASPAMLLAVMALLGACLSPVPGDRESALMWLDAVEEWVFSAPEFSDDPLQPHPGGEHSSTLRKRLDALRTAYCVVLLQTWEGNDTAKRRVGRSRYTDVIGVFRSVCDEDISHGNLSYYVASEEAWKAFALTEELIRTLTYVVLLDTAYVIFNNTPPRMAPGEARVVLTCPEACFQADSVQAWTSALQLWQSSSLGQNQPLIHQATSILWKESLTQSDRDMLCSMSSLNFFTLVHPLHVELFHARCHPLPASQTALVRRALDAWRAIWLDRTGIEGLEELPPSRAADCWKRLGFAGYAPEFWCLADIVLNSSESVALNAYDRCGGHASSSSITQLLSRYDVSDMSQVHKLVDLFGSMQLAA</sequence>
<keyword evidence="4" id="KW-0863">Zinc-finger</keyword>
<evidence type="ECO:0000256" key="5">
    <source>
        <dbReference type="ARBA" id="ARBA00022833"/>
    </source>
</evidence>
<keyword evidence="2" id="KW-0479">Metal-binding</keyword>
<dbReference type="Pfam" id="PF04082">
    <property type="entry name" value="Fungal_trans"/>
    <property type="match status" value="1"/>
</dbReference>
<accession>A0A9Q9ELH3</accession>
<evidence type="ECO:0000256" key="3">
    <source>
        <dbReference type="ARBA" id="ARBA00022737"/>
    </source>
</evidence>
<evidence type="ECO:0000256" key="7">
    <source>
        <dbReference type="SAM" id="MobiDB-lite"/>
    </source>
</evidence>
<proteinExistence type="predicted"/>
<dbReference type="GO" id="GO:0006351">
    <property type="term" value="P:DNA-templated transcription"/>
    <property type="evidence" value="ECO:0007669"/>
    <property type="project" value="InterPro"/>
</dbReference>
<dbReference type="PANTHER" id="PTHR40626">
    <property type="entry name" value="MIP31509P"/>
    <property type="match status" value="1"/>
</dbReference>
<keyword evidence="6" id="KW-0539">Nucleus</keyword>
<evidence type="ECO:0000313" key="9">
    <source>
        <dbReference type="EMBL" id="USW54392.1"/>
    </source>
</evidence>
<feature type="compositionally biased region" description="Basic and acidic residues" evidence="7">
    <location>
        <begin position="1"/>
        <end position="15"/>
    </location>
</feature>
<dbReference type="GO" id="GO:0000981">
    <property type="term" value="F:DNA-binding transcription factor activity, RNA polymerase II-specific"/>
    <property type="evidence" value="ECO:0007669"/>
    <property type="project" value="InterPro"/>
</dbReference>
<dbReference type="OrthoDB" id="654211at2759"/>
<evidence type="ECO:0000256" key="6">
    <source>
        <dbReference type="ARBA" id="ARBA00023242"/>
    </source>
</evidence>
<evidence type="ECO:0000256" key="2">
    <source>
        <dbReference type="ARBA" id="ARBA00022723"/>
    </source>
</evidence>